<keyword evidence="8" id="KW-0443">Lipid metabolism</keyword>
<evidence type="ECO:0000313" key="16">
    <source>
        <dbReference type="EMBL" id="VDM51739.1"/>
    </source>
</evidence>
<accession>A0A0R3P9P1</accession>
<keyword evidence="4" id="KW-0276">Fatty acid metabolism</keyword>
<keyword evidence="6" id="KW-0809">Transit peptide</keyword>
<dbReference type="AlphaFoldDB" id="A0A0R3P9P1"/>
<dbReference type="InterPro" id="IPR013149">
    <property type="entry name" value="ADH-like_C"/>
</dbReference>
<evidence type="ECO:0000259" key="15">
    <source>
        <dbReference type="SMART" id="SM00829"/>
    </source>
</evidence>
<evidence type="ECO:0000256" key="4">
    <source>
        <dbReference type="ARBA" id="ARBA00022832"/>
    </source>
</evidence>
<comment type="catalytic activity">
    <reaction evidence="14">
        <text>a 2,3-saturated acyl-[ACP] + NADP(+) = a (2E)-enoyl-[ACP] + NADPH + H(+)</text>
        <dbReference type="Rhea" id="RHEA:22564"/>
        <dbReference type="Rhea" id="RHEA-COMP:9925"/>
        <dbReference type="Rhea" id="RHEA-COMP:9926"/>
        <dbReference type="ChEBI" id="CHEBI:15378"/>
        <dbReference type="ChEBI" id="CHEBI:57783"/>
        <dbReference type="ChEBI" id="CHEBI:58349"/>
        <dbReference type="ChEBI" id="CHEBI:78784"/>
        <dbReference type="ChEBI" id="CHEBI:78785"/>
        <dbReference type="EC" id="1.3.1.104"/>
    </reaction>
</comment>
<reference evidence="16 17" key="2">
    <citation type="submission" date="2018-11" db="EMBL/GenBank/DDBJ databases">
        <authorList>
            <consortium name="Pathogen Informatics"/>
        </authorList>
    </citation>
    <scope>NUCLEOTIDE SEQUENCE [LARGE SCALE GENOMIC DNA]</scope>
    <source>
        <strain evidence="16 17">Costa Rica</strain>
    </source>
</reference>
<dbReference type="GO" id="GO:0006633">
    <property type="term" value="P:fatty acid biosynthetic process"/>
    <property type="evidence" value="ECO:0007669"/>
    <property type="project" value="UniProtKB-KW"/>
</dbReference>
<evidence type="ECO:0000256" key="6">
    <source>
        <dbReference type="ARBA" id="ARBA00022946"/>
    </source>
</evidence>
<keyword evidence="3" id="KW-0444">Lipid biosynthesis</keyword>
<dbReference type="PANTHER" id="PTHR43981:SF2">
    <property type="entry name" value="ENOYL-[ACYL-CARRIER-PROTEIN] REDUCTASE, MITOCHONDRIAL"/>
    <property type="match status" value="1"/>
</dbReference>
<dbReference type="Proteomes" id="UP000267027">
    <property type="component" value="Unassembled WGS sequence"/>
</dbReference>
<dbReference type="SMART" id="SM00829">
    <property type="entry name" value="PKS_ER"/>
    <property type="match status" value="1"/>
</dbReference>
<dbReference type="CDD" id="cd08290">
    <property type="entry name" value="ETR"/>
    <property type="match status" value="1"/>
</dbReference>
<comment type="subcellular location">
    <subcellularLocation>
        <location evidence="1">Mitochondrion</location>
    </subcellularLocation>
</comment>
<dbReference type="SUPFAM" id="SSF50129">
    <property type="entry name" value="GroES-like"/>
    <property type="match status" value="1"/>
</dbReference>
<keyword evidence="7" id="KW-0560">Oxidoreductase</keyword>
<dbReference type="InterPro" id="IPR051034">
    <property type="entry name" value="Mito_Enoyl-ACP_Reductase"/>
</dbReference>
<dbReference type="Gene3D" id="3.40.50.720">
    <property type="entry name" value="NAD(P)-binding Rossmann-like Domain"/>
    <property type="match status" value="1"/>
</dbReference>
<reference evidence="18" key="1">
    <citation type="submission" date="2017-02" db="UniProtKB">
        <authorList>
            <consortium name="WormBaseParasite"/>
        </authorList>
    </citation>
    <scope>IDENTIFICATION</scope>
</reference>
<dbReference type="InterPro" id="IPR036291">
    <property type="entry name" value="NAD(P)-bd_dom_sf"/>
</dbReference>
<evidence type="ECO:0000256" key="7">
    <source>
        <dbReference type="ARBA" id="ARBA00023002"/>
    </source>
</evidence>
<dbReference type="InterPro" id="IPR020843">
    <property type="entry name" value="ER"/>
</dbReference>
<keyword evidence="17" id="KW-1185">Reference proteome</keyword>
<dbReference type="OMA" id="QGFWMTQ"/>
<protein>
    <recommendedName>
        <fullName evidence="12">Enoyl-[acyl-carrier-protein] reductase, mitochondrial</fullName>
        <ecNumber evidence="11">1.3.1.104</ecNumber>
    </recommendedName>
    <alternativeName>
        <fullName evidence="13">2-enoyl thioester reductase</fullName>
    </alternativeName>
</protein>
<dbReference type="GO" id="GO:0141148">
    <property type="term" value="F:enoyl-[acyl-carrier-protein] reductase (NADPH) activity"/>
    <property type="evidence" value="ECO:0007669"/>
    <property type="project" value="UniProtKB-EC"/>
</dbReference>
<dbReference type="GO" id="GO:0005739">
    <property type="term" value="C:mitochondrion"/>
    <property type="evidence" value="ECO:0007669"/>
    <property type="project" value="UniProtKB-SubCell"/>
</dbReference>
<evidence type="ECO:0000256" key="1">
    <source>
        <dbReference type="ARBA" id="ARBA00004173"/>
    </source>
</evidence>
<comment type="similarity">
    <text evidence="2">Belongs to the zinc-containing alcohol dehydrogenase family. Quinone oxidoreductase subfamily.</text>
</comment>
<evidence type="ECO:0000256" key="14">
    <source>
        <dbReference type="ARBA" id="ARBA00048843"/>
    </source>
</evidence>
<dbReference type="PANTHER" id="PTHR43981">
    <property type="entry name" value="ENOYL-[ACYL-CARRIER-PROTEIN] REDUCTASE, MITOCHONDRIAL"/>
    <property type="match status" value="1"/>
</dbReference>
<evidence type="ECO:0000313" key="18">
    <source>
        <dbReference type="WBParaSite" id="ACOC_0000015301-mRNA-1"/>
    </source>
</evidence>
<dbReference type="STRING" id="334426.A0A0R3P9P1"/>
<dbReference type="WBParaSite" id="ACOC_0000015301-mRNA-1">
    <property type="protein sequence ID" value="ACOC_0000015301-mRNA-1"/>
    <property type="gene ID" value="ACOC_0000015301"/>
</dbReference>
<dbReference type="EC" id="1.3.1.104" evidence="11"/>
<dbReference type="Gene3D" id="3.90.180.10">
    <property type="entry name" value="Medium-chain alcohol dehydrogenases, catalytic domain"/>
    <property type="match status" value="1"/>
</dbReference>
<sequence length="353" mass="39265">MLSSRAGVLSIRWLSARQLVYSEYGNPSKVILKLETVSLPDTPPAGYVHVKWLGAPINPADLNMIQGVYAVKPSIPAVGGNEGYGRVEKVGSGVTSLRVGDHVISVKAGYGTWRSDGHHKEVDLFQIDNTLSHEHSCSIQVNPPTAYRMLKDFVVLKPGDTVIQNGANSAVGRAAIQICRLRGFRSVNVVRQRDDMATLVDELKGLGANEVITEDQLSCSGKIKDVKLALNCVGGKSTLLLASTLGFRGCMVTYGGMSKMPLQVDEIHCNFFYHLHYSPFIFNDIRLTGFWMSRWYEDPGNLEERKRMYTELCAWMKAGELRPPQFQKRRFEDHTEALEAAAVDFTKKQLFVP</sequence>
<dbReference type="Pfam" id="PF00107">
    <property type="entry name" value="ADH_zinc_N"/>
    <property type="match status" value="1"/>
</dbReference>
<evidence type="ECO:0000256" key="3">
    <source>
        <dbReference type="ARBA" id="ARBA00022516"/>
    </source>
</evidence>
<dbReference type="InterPro" id="IPR013154">
    <property type="entry name" value="ADH-like_N"/>
</dbReference>
<dbReference type="InterPro" id="IPR011032">
    <property type="entry name" value="GroES-like_sf"/>
</dbReference>
<keyword evidence="5" id="KW-0521">NADP</keyword>
<proteinExistence type="inferred from homology"/>
<gene>
    <name evidence="16" type="ORF">ACOC_LOCUS154</name>
</gene>
<keyword evidence="9" id="KW-0496">Mitochondrion</keyword>
<keyword evidence="10" id="KW-0275">Fatty acid biosynthesis</keyword>
<dbReference type="OrthoDB" id="7482721at2759"/>
<evidence type="ECO:0000256" key="12">
    <source>
        <dbReference type="ARBA" id="ARBA00041058"/>
    </source>
</evidence>
<evidence type="ECO:0000256" key="2">
    <source>
        <dbReference type="ARBA" id="ARBA00010371"/>
    </source>
</evidence>
<dbReference type="EMBL" id="UYYA01000011">
    <property type="protein sequence ID" value="VDM51739.1"/>
    <property type="molecule type" value="Genomic_DNA"/>
</dbReference>
<evidence type="ECO:0000256" key="5">
    <source>
        <dbReference type="ARBA" id="ARBA00022857"/>
    </source>
</evidence>
<evidence type="ECO:0000256" key="10">
    <source>
        <dbReference type="ARBA" id="ARBA00023160"/>
    </source>
</evidence>
<dbReference type="Pfam" id="PF08240">
    <property type="entry name" value="ADH_N"/>
    <property type="match status" value="1"/>
</dbReference>
<dbReference type="FunFam" id="3.40.50.720:FF:000112">
    <property type="entry name" value="Enoyl-[acyl-carrier-protein] reductase 1, mitochondrial"/>
    <property type="match status" value="1"/>
</dbReference>
<dbReference type="SUPFAM" id="SSF51735">
    <property type="entry name" value="NAD(P)-binding Rossmann-fold domains"/>
    <property type="match status" value="1"/>
</dbReference>
<name>A0A0R3P9P1_ANGCS</name>
<evidence type="ECO:0000256" key="11">
    <source>
        <dbReference type="ARBA" id="ARBA00038963"/>
    </source>
</evidence>
<evidence type="ECO:0000256" key="13">
    <source>
        <dbReference type="ARBA" id="ARBA00042123"/>
    </source>
</evidence>
<organism evidence="18">
    <name type="scientific">Angiostrongylus costaricensis</name>
    <name type="common">Nematode worm</name>
    <dbReference type="NCBI Taxonomy" id="334426"/>
    <lineage>
        <taxon>Eukaryota</taxon>
        <taxon>Metazoa</taxon>
        <taxon>Ecdysozoa</taxon>
        <taxon>Nematoda</taxon>
        <taxon>Chromadorea</taxon>
        <taxon>Rhabditida</taxon>
        <taxon>Rhabditina</taxon>
        <taxon>Rhabditomorpha</taxon>
        <taxon>Strongyloidea</taxon>
        <taxon>Metastrongylidae</taxon>
        <taxon>Angiostrongylus</taxon>
    </lineage>
</organism>
<evidence type="ECO:0000256" key="8">
    <source>
        <dbReference type="ARBA" id="ARBA00023098"/>
    </source>
</evidence>
<feature type="domain" description="Enoyl reductase (ER)" evidence="15">
    <location>
        <begin position="25"/>
        <end position="351"/>
    </location>
</feature>
<evidence type="ECO:0000313" key="17">
    <source>
        <dbReference type="Proteomes" id="UP000267027"/>
    </source>
</evidence>
<evidence type="ECO:0000256" key="9">
    <source>
        <dbReference type="ARBA" id="ARBA00023128"/>
    </source>
</evidence>